<evidence type="ECO:0000313" key="3">
    <source>
        <dbReference type="EMBL" id="CAG6614279.1"/>
    </source>
</evidence>
<accession>A0A8D8LPD9</accession>
<dbReference type="EMBL" id="HBUF01029853">
    <property type="protein sequence ID" value="CAG6614281.1"/>
    <property type="molecule type" value="Transcribed_RNA"/>
</dbReference>
<keyword evidence="2" id="KW-0732">Signal</keyword>
<evidence type="ECO:0000256" key="2">
    <source>
        <dbReference type="SAM" id="SignalP"/>
    </source>
</evidence>
<feature type="signal peptide" evidence="2">
    <location>
        <begin position="1"/>
        <end position="24"/>
    </location>
</feature>
<dbReference type="EMBL" id="HBUF01029852">
    <property type="protein sequence ID" value="CAG6614279.1"/>
    <property type="molecule type" value="Transcribed_RNA"/>
</dbReference>
<dbReference type="AlphaFoldDB" id="A0A8D8LPD9"/>
<feature type="chain" id="PRO_5036261327" description="Secreted protein" evidence="2">
    <location>
        <begin position="25"/>
        <end position="139"/>
    </location>
</feature>
<evidence type="ECO:0008006" key="4">
    <source>
        <dbReference type="Google" id="ProtNLM"/>
    </source>
</evidence>
<evidence type="ECO:0000256" key="1">
    <source>
        <dbReference type="SAM" id="MobiDB-lite"/>
    </source>
</evidence>
<protein>
    <recommendedName>
        <fullName evidence="4">Secreted protein</fullName>
    </recommendedName>
</protein>
<reference evidence="3" key="1">
    <citation type="submission" date="2021-05" db="EMBL/GenBank/DDBJ databases">
        <authorList>
            <person name="Alioto T."/>
            <person name="Alioto T."/>
            <person name="Gomez Garrido J."/>
        </authorList>
    </citation>
    <scope>NUCLEOTIDE SEQUENCE</scope>
</reference>
<organism evidence="3">
    <name type="scientific">Cacopsylla melanoneura</name>
    <dbReference type="NCBI Taxonomy" id="428564"/>
    <lineage>
        <taxon>Eukaryota</taxon>
        <taxon>Metazoa</taxon>
        <taxon>Ecdysozoa</taxon>
        <taxon>Arthropoda</taxon>
        <taxon>Hexapoda</taxon>
        <taxon>Insecta</taxon>
        <taxon>Pterygota</taxon>
        <taxon>Neoptera</taxon>
        <taxon>Paraneoptera</taxon>
        <taxon>Hemiptera</taxon>
        <taxon>Sternorrhyncha</taxon>
        <taxon>Psylloidea</taxon>
        <taxon>Psyllidae</taxon>
        <taxon>Psyllinae</taxon>
        <taxon>Cacopsylla</taxon>
    </lineage>
</organism>
<feature type="region of interest" description="Disordered" evidence="1">
    <location>
        <begin position="114"/>
        <end position="139"/>
    </location>
</feature>
<name>A0A8D8LPD9_9HEMI</name>
<sequence>MNRSLCSRCIISCVLVSLFNCSCSLTVARLYSSHSLPFLYVSAASSISVVESPPNIHFSLAFMQCLSSSVIHKKTGKGVSRGLGVRRVLFRSPRSKTKRESLLTSNVLSSLENNSKIKSLPRPGFEPASSGLPVRRSDH</sequence>
<proteinExistence type="predicted"/>